<gene>
    <name evidence="1" type="ORF">BIW11_01874</name>
</gene>
<organism evidence="1 2">
    <name type="scientific">Tropilaelaps mercedesae</name>
    <dbReference type="NCBI Taxonomy" id="418985"/>
    <lineage>
        <taxon>Eukaryota</taxon>
        <taxon>Metazoa</taxon>
        <taxon>Ecdysozoa</taxon>
        <taxon>Arthropoda</taxon>
        <taxon>Chelicerata</taxon>
        <taxon>Arachnida</taxon>
        <taxon>Acari</taxon>
        <taxon>Parasitiformes</taxon>
        <taxon>Mesostigmata</taxon>
        <taxon>Gamasina</taxon>
        <taxon>Dermanyssoidea</taxon>
        <taxon>Laelapidae</taxon>
        <taxon>Tropilaelaps</taxon>
    </lineage>
</organism>
<sequence>MTQGALEFGATEGKVNGVKNEVTIDDLRVKDIDGRLDGHELAVIGTHVDRRVIPGFMYRVRVTGSPDYLFDGQAMLLESVGRGYGKRITFESESYNEPRNYFYSDTAPEGYAFAPIAIRVGDQLDILPISGAAHGEKSCGRLQVINLTRPQHEIAMWLGDDSRTLWKSFEVHFTAKVLSATDLLLSCRVRSWTSIDCVGVCHVVRKRSSKRAEIDHVDLKAGSCLAGFRLVPPSSRHHHHL</sequence>
<dbReference type="InParanoid" id="A0A1V9X7P8"/>
<keyword evidence="2" id="KW-1185">Reference proteome</keyword>
<dbReference type="EMBL" id="MNPL01021549">
    <property type="protein sequence ID" value="OQR69302.1"/>
    <property type="molecule type" value="Genomic_DNA"/>
</dbReference>
<reference evidence="1 2" key="1">
    <citation type="journal article" date="2017" name="Gigascience">
        <title>Draft genome of the honey bee ectoparasitic mite, Tropilaelaps mercedesae, is shaped by the parasitic life history.</title>
        <authorList>
            <person name="Dong X."/>
            <person name="Armstrong S.D."/>
            <person name="Xia D."/>
            <person name="Makepeace B.L."/>
            <person name="Darby A.C."/>
            <person name="Kadowaki T."/>
        </authorList>
    </citation>
    <scope>NUCLEOTIDE SEQUENCE [LARGE SCALE GENOMIC DNA]</scope>
    <source>
        <strain evidence="1">Wuxi-XJTLU</strain>
    </source>
</reference>
<dbReference type="Proteomes" id="UP000192247">
    <property type="component" value="Unassembled WGS sequence"/>
</dbReference>
<proteinExistence type="predicted"/>
<dbReference type="STRING" id="418985.A0A1V9X7P8"/>
<accession>A0A1V9X7P8</accession>
<evidence type="ECO:0000313" key="1">
    <source>
        <dbReference type="EMBL" id="OQR69302.1"/>
    </source>
</evidence>
<name>A0A1V9X7P8_9ACAR</name>
<dbReference type="OrthoDB" id="5953973at2759"/>
<evidence type="ECO:0000313" key="2">
    <source>
        <dbReference type="Proteomes" id="UP000192247"/>
    </source>
</evidence>
<protein>
    <submittedName>
        <fullName evidence="1">Uncharacterized protein</fullName>
    </submittedName>
</protein>
<comment type="caution">
    <text evidence="1">The sequence shown here is derived from an EMBL/GenBank/DDBJ whole genome shotgun (WGS) entry which is preliminary data.</text>
</comment>
<dbReference type="AlphaFoldDB" id="A0A1V9X7P8"/>